<dbReference type="PANTHER" id="PTHR30529">
    <property type="entry name" value="CYTOCHROME B561"/>
    <property type="match status" value="1"/>
</dbReference>
<dbReference type="Pfam" id="PF01292">
    <property type="entry name" value="Ni_hydr_CYTB"/>
    <property type="match status" value="1"/>
</dbReference>
<keyword evidence="5" id="KW-0349">Heme</keyword>
<evidence type="ECO:0000313" key="16">
    <source>
        <dbReference type="Proteomes" id="UP001596050"/>
    </source>
</evidence>
<comment type="caution">
    <text evidence="15">The sequence shown here is derived from an EMBL/GenBank/DDBJ whole genome shotgun (WGS) entry which is preliminary data.</text>
</comment>
<evidence type="ECO:0000256" key="9">
    <source>
        <dbReference type="ARBA" id="ARBA00022989"/>
    </source>
</evidence>
<evidence type="ECO:0000256" key="13">
    <source>
        <dbReference type="SAM" id="Phobius"/>
    </source>
</evidence>
<keyword evidence="6 13" id="KW-0812">Transmembrane</keyword>
<dbReference type="InterPro" id="IPR052168">
    <property type="entry name" value="Cytochrome_b561_oxidase"/>
</dbReference>
<sequence length="205" mass="23000">MQFPKQAPAQVPLPARYTGTAIALHWLIALLLLGQFAFGLMLEDIPRGTPERSYYVNLHKSSGIVIGLLILLRLGWRLTHKPPPLPASMPSWQRRAARVSHVALYVCMLAMPLSGYLASNFSKHGVKFFNVVRWAPWGPDDKALYAFFNGAHHLFALLLAVLVAIHVLAVAKHTLVDRDRLLLRMWPWRGAPAVDTSFKPPVETR</sequence>
<keyword evidence="7" id="KW-0479">Metal-binding</keyword>
<comment type="similarity">
    <text evidence="12">Belongs to the cytochrome b561 family.</text>
</comment>
<keyword evidence="10" id="KW-0408">Iron</keyword>
<keyword evidence="9 13" id="KW-1133">Transmembrane helix</keyword>
<evidence type="ECO:0000256" key="1">
    <source>
        <dbReference type="ARBA" id="ARBA00001970"/>
    </source>
</evidence>
<dbReference type="RefSeq" id="WP_379778804.1">
    <property type="nucleotide sequence ID" value="NZ_JBHSMU010000002.1"/>
</dbReference>
<dbReference type="InterPro" id="IPR011577">
    <property type="entry name" value="Cyt_b561_bac/Ni-Hgenase"/>
</dbReference>
<feature type="transmembrane region" description="Helical" evidence="13">
    <location>
        <begin position="97"/>
        <end position="118"/>
    </location>
</feature>
<dbReference type="PANTHER" id="PTHR30529:SF1">
    <property type="entry name" value="CYTOCHROME B561 HOMOLOG 2"/>
    <property type="match status" value="1"/>
</dbReference>
<name>A0ABW0KYC9_9BURK</name>
<evidence type="ECO:0000256" key="8">
    <source>
        <dbReference type="ARBA" id="ARBA00022982"/>
    </source>
</evidence>
<dbReference type="InterPro" id="IPR016174">
    <property type="entry name" value="Di-haem_cyt_TM"/>
</dbReference>
<evidence type="ECO:0000256" key="10">
    <source>
        <dbReference type="ARBA" id="ARBA00023004"/>
    </source>
</evidence>
<proteinExistence type="inferred from homology"/>
<evidence type="ECO:0000256" key="3">
    <source>
        <dbReference type="ARBA" id="ARBA00022448"/>
    </source>
</evidence>
<accession>A0ABW0KYC9</accession>
<comment type="cofactor">
    <cofactor evidence="1">
        <name>heme b</name>
        <dbReference type="ChEBI" id="CHEBI:60344"/>
    </cofactor>
</comment>
<protein>
    <submittedName>
        <fullName evidence="15">Cytochrome b</fullName>
    </submittedName>
</protein>
<dbReference type="Gene3D" id="1.20.950.20">
    <property type="entry name" value="Transmembrane di-heme cytochromes, Chain C"/>
    <property type="match status" value="1"/>
</dbReference>
<feature type="domain" description="Cytochrome b561 bacterial/Ni-hydrogenase" evidence="14">
    <location>
        <begin position="16"/>
        <end position="187"/>
    </location>
</feature>
<keyword evidence="8" id="KW-0249">Electron transport</keyword>
<dbReference type="EMBL" id="JBHSMU010000002">
    <property type="protein sequence ID" value="MFC5458215.1"/>
    <property type="molecule type" value="Genomic_DNA"/>
</dbReference>
<evidence type="ECO:0000256" key="4">
    <source>
        <dbReference type="ARBA" id="ARBA00022475"/>
    </source>
</evidence>
<reference evidence="16" key="1">
    <citation type="journal article" date="2019" name="Int. J. Syst. Evol. Microbiol.">
        <title>The Global Catalogue of Microorganisms (GCM) 10K type strain sequencing project: providing services to taxonomists for standard genome sequencing and annotation.</title>
        <authorList>
            <consortium name="The Broad Institute Genomics Platform"/>
            <consortium name="The Broad Institute Genome Sequencing Center for Infectious Disease"/>
            <person name="Wu L."/>
            <person name="Ma J."/>
        </authorList>
    </citation>
    <scope>NUCLEOTIDE SEQUENCE [LARGE SCALE GENOMIC DNA]</scope>
    <source>
        <strain evidence="16">KACC 12649</strain>
    </source>
</reference>
<feature type="transmembrane region" description="Helical" evidence="13">
    <location>
        <begin position="21"/>
        <end position="42"/>
    </location>
</feature>
<keyword evidence="4" id="KW-1003">Cell membrane</keyword>
<keyword evidence="16" id="KW-1185">Reference proteome</keyword>
<dbReference type="SUPFAM" id="SSF81342">
    <property type="entry name" value="Transmembrane di-heme cytochromes"/>
    <property type="match status" value="1"/>
</dbReference>
<gene>
    <name evidence="15" type="ORF">ACFPN5_00150</name>
</gene>
<evidence type="ECO:0000256" key="7">
    <source>
        <dbReference type="ARBA" id="ARBA00022723"/>
    </source>
</evidence>
<evidence type="ECO:0000259" key="14">
    <source>
        <dbReference type="Pfam" id="PF01292"/>
    </source>
</evidence>
<evidence type="ECO:0000256" key="5">
    <source>
        <dbReference type="ARBA" id="ARBA00022617"/>
    </source>
</evidence>
<keyword evidence="11 13" id="KW-0472">Membrane</keyword>
<feature type="transmembrane region" description="Helical" evidence="13">
    <location>
        <begin position="54"/>
        <end position="76"/>
    </location>
</feature>
<dbReference type="Proteomes" id="UP001596050">
    <property type="component" value="Unassembled WGS sequence"/>
</dbReference>
<evidence type="ECO:0000256" key="2">
    <source>
        <dbReference type="ARBA" id="ARBA00004651"/>
    </source>
</evidence>
<organism evidence="15 16">
    <name type="scientific">Massilia niabensis</name>
    <dbReference type="NCBI Taxonomy" id="544910"/>
    <lineage>
        <taxon>Bacteria</taxon>
        <taxon>Pseudomonadati</taxon>
        <taxon>Pseudomonadota</taxon>
        <taxon>Betaproteobacteria</taxon>
        <taxon>Burkholderiales</taxon>
        <taxon>Oxalobacteraceae</taxon>
        <taxon>Telluria group</taxon>
        <taxon>Massilia</taxon>
    </lineage>
</organism>
<evidence type="ECO:0000256" key="6">
    <source>
        <dbReference type="ARBA" id="ARBA00022692"/>
    </source>
</evidence>
<evidence type="ECO:0000256" key="11">
    <source>
        <dbReference type="ARBA" id="ARBA00023136"/>
    </source>
</evidence>
<comment type="subcellular location">
    <subcellularLocation>
        <location evidence="2">Cell membrane</location>
        <topology evidence="2">Multi-pass membrane protein</topology>
    </subcellularLocation>
</comment>
<keyword evidence="3" id="KW-0813">Transport</keyword>
<evidence type="ECO:0000256" key="12">
    <source>
        <dbReference type="ARBA" id="ARBA00037975"/>
    </source>
</evidence>
<evidence type="ECO:0000313" key="15">
    <source>
        <dbReference type="EMBL" id="MFC5458215.1"/>
    </source>
</evidence>
<feature type="transmembrane region" description="Helical" evidence="13">
    <location>
        <begin position="154"/>
        <end position="175"/>
    </location>
</feature>